<dbReference type="InterPro" id="IPR019844">
    <property type="entry name" value="CSD_CS"/>
</dbReference>
<evidence type="ECO:0000256" key="2">
    <source>
        <dbReference type="SAM" id="MobiDB-lite"/>
    </source>
</evidence>
<dbReference type="PROSITE" id="PS00352">
    <property type="entry name" value="CSD_1"/>
    <property type="match status" value="1"/>
</dbReference>
<keyword evidence="6" id="KW-1185">Reference proteome</keyword>
<dbReference type="CDD" id="cd04458">
    <property type="entry name" value="CSP_CDS"/>
    <property type="match status" value="1"/>
</dbReference>
<dbReference type="InterPro" id="IPR008613">
    <property type="entry name" value="Excalibur_Ca-bd_domain"/>
</dbReference>
<evidence type="ECO:0000313" key="6">
    <source>
        <dbReference type="Proteomes" id="UP001209682"/>
    </source>
</evidence>
<dbReference type="SMART" id="SM00357">
    <property type="entry name" value="CSP"/>
    <property type="match status" value="1"/>
</dbReference>
<keyword evidence="3" id="KW-0472">Membrane</keyword>
<evidence type="ECO:0000256" key="3">
    <source>
        <dbReference type="SAM" id="Phobius"/>
    </source>
</evidence>
<comment type="caution">
    <text evidence="5">The sequence shown here is derived from an EMBL/GenBank/DDBJ whole genome shotgun (WGS) entry which is preliminary data.</text>
</comment>
<dbReference type="SUPFAM" id="SSF50249">
    <property type="entry name" value="Nucleic acid-binding proteins"/>
    <property type="match status" value="1"/>
</dbReference>
<keyword evidence="3" id="KW-0812">Transmembrane</keyword>
<evidence type="ECO:0000256" key="1">
    <source>
        <dbReference type="RuleBase" id="RU000408"/>
    </source>
</evidence>
<keyword evidence="3" id="KW-1133">Transmembrane helix</keyword>
<dbReference type="Gene3D" id="2.40.50.140">
    <property type="entry name" value="Nucleic acid-binding proteins"/>
    <property type="match status" value="1"/>
</dbReference>
<dbReference type="PROSITE" id="PS51857">
    <property type="entry name" value="CSD_2"/>
    <property type="match status" value="1"/>
</dbReference>
<gene>
    <name evidence="5" type="ORF">OKC24_00205</name>
</gene>
<dbReference type="EMBL" id="JAPEQW010000001">
    <property type="protein sequence ID" value="MCW8037630.1"/>
    <property type="molecule type" value="Genomic_DNA"/>
</dbReference>
<accession>A0ABT3NDK6</accession>
<dbReference type="Pfam" id="PF00313">
    <property type="entry name" value="CSD"/>
    <property type="match status" value="1"/>
</dbReference>
<feature type="compositionally biased region" description="Basic and acidic residues" evidence="2">
    <location>
        <begin position="239"/>
        <end position="250"/>
    </location>
</feature>
<protein>
    <submittedName>
        <fullName evidence="5">Cold shock domain-containing protein</fullName>
    </submittedName>
</protein>
<dbReference type="InterPro" id="IPR012340">
    <property type="entry name" value="NA-bd_OB-fold"/>
</dbReference>
<reference evidence="5 6" key="1">
    <citation type="submission" date="2022-11" db="EMBL/GenBank/DDBJ databases">
        <title>Acinetobacter entericus sp. nov., isolated from the gut of the plastic-eating larvae of the Coleoptera insect Zophobas atratus.</title>
        <authorList>
            <person name="Dong X."/>
            <person name="Yang Y."/>
        </authorList>
    </citation>
    <scope>NUCLEOTIDE SEQUENCE [LARGE SCALE GENOMIC DNA]</scope>
    <source>
        <strain evidence="5 6">BIT-DXN8</strain>
    </source>
</reference>
<evidence type="ECO:0000259" key="4">
    <source>
        <dbReference type="PROSITE" id="PS51857"/>
    </source>
</evidence>
<feature type="transmembrane region" description="Helical" evidence="3">
    <location>
        <begin position="106"/>
        <end position="126"/>
    </location>
</feature>
<dbReference type="Proteomes" id="UP001209682">
    <property type="component" value="Unassembled WGS sequence"/>
</dbReference>
<dbReference type="RefSeq" id="WP_265464468.1">
    <property type="nucleotide sequence ID" value="NZ_JAPEQW010000001.1"/>
</dbReference>
<comment type="subcellular location">
    <subcellularLocation>
        <location evidence="1">Cytoplasm</location>
    </subcellularLocation>
</comment>
<dbReference type="InterPro" id="IPR002059">
    <property type="entry name" value="CSP_DNA-bd"/>
</dbReference>
<dbReference type="Pfam" id="PF05901">
    <property type="entry name" value="Excalibur"/>
    <property type="match status" value="1"/>
</dbReference>
<name>A0ABT3NDK6_9GAMM</name>
<proteinExistence type="predicted"/>
<evidence type="ECO:0000313" key="5">
    <source>
        <dbReference type="EMBL" id="MCW8037630.1"/>
    </source>
</evidence>
<dbReference type="InterPro" id="IPR011129">
    <property type="entry name" value="CSD"/>
</dbReference>
<sequence length="250" mass="28541">MMFQEGKVKNYQAERGFGFIQVDGESRDLFFHIKDMPNRNIQPQIGENLKFRIVEEKGKFKADNIVRLNLKSDDKFEPVGQQYQSSGQTANPVNCPPAVEKPASTYAKLFTLIGAVIIAILAFLLYGKIQEYNAHKAERVQQMVLEQEKIIAKQRQAQGNLPDRVLSEQGHKNLENHPEVLIGTRPKQDVKNNEITKQASSKPIDPKCYERTRCGQMTSRSEAEWFVRNCPNNQMDGDGDGRPCENDSRW</sequence>
<feature type="region of interest" description="Disordered" evidence="2">
    <location>
        <begin position="231"/>
        <end position="250"/>
    </location>
</feature>
<organism evidence="5 6">
    <name type="scientific">Acinetobacter entericus</name>
    <dbReference type="NCBI Taxonomy" id="2989714"/>
    <lineage>
        <taxon>Bacteria</taxon>
        <taxon>Pseudomonadati</taxon>
        <taxon>Pseudomonadota</taxon>
        <taxon>Gammaproteobacteria</taxon>
        <taxon>Moraxellales</taxon>
        <taxon>Moraxellaceae</taxon>
        <taxon>Acinetobacter</taxon>
    </lineage>
</organism>
<feature type="domain" description="CSD" evidence="4">
    <location>
        <begin position="3"/>
        <end position="67"/>
    </location>
</feature>